<gene>
    <name evidence="3" type="ordered locus">Clocel_0318</name>
</gene>
<accession>D9SPP9</accession>
<dbReference type="Proteomes" id="UP000002730">
    <property type="component" value="Chromosome"/>
</dbReference>
<reference evidence="3 4" key="1">
    <citation type="submission" date="2010-08" db="EMBL/GenBank/DDBJ databases">
        <title>Complete sequence of Clostridium cellulovorans 743B.</title>
        <authorList>
            <consortium name="US DOE Joint Genome Institute"/>
            <person name="Lucas S."/>
            <person name="Copeland A."/>
            <person name="Lapidus A."/>
            <person name="Cheng J.-F."/>
            <person name="Bruce D."/>
            <person name="Goodwin L."/>
            <person name="Pitluck S."/>
            <person name="Chertkov O."/>
            <person name="Detter J.C."/>
            <person name="Han C."/>
            <person name="Tapia R."/>
            <person name="Land M."/>
            <person name="Hauser L."/>
            <person name="Chang Y.-J."/>
            <person name="Jeffries C."/>
            <person name="Kyrpides N."/>
            <person name="Ivanova N."/>
            <person name="Mikhailova N."/>
            <person name="Hemme C.L."/>
            <person name="Woyke T."/>
        </authorList>
    </citation>
    <scope>NUCLEOTIDE SEQUENCE [LARGE SCALE GENOMIC DNA]</scope>
    <source>
        <strain evidence="4">ATCC 35296 / DSM 3052 / OCM 3 / 743B</strain>
    </source>
</reference>
<dbReference type="HOGENOM" id="CLU_085048_1_0_9"/>
<dbReference type="Pfam" id="PF11738">
    <property type="entry name" value="DUF3298"/>
    <property type="match status" value="1"/>
</dbReference>
<name>D9SPP9_CLOC7</name>
<keyword evidence="4" id="KW-1185">Reference proteome</keyword>
<dbReference type="KEGG" id="ccb:Clocel_0318"/>
<proteinExistence type="predicted"/>
<dbReference type="InterPro" id="IPR025303">
    <property type="entry name" value="PdaC"/>
</dbReference>
<dbReference type="Gene3D" id="3.30.565.40">
    <property type="entry name" value="Fervidobacterium nodosum Rt17-B1 like"/>
    <property type="match status" value="1"/>
</dbReference>
<dbReference type="InterPro" id="IPR037126">
    <property type="entry name" value="PdaC/RsiV-like_sf"/>
</dbReference>
<dbReference type="OrthoDB" id="5637at2"/>
<feature type="domain" description="Deacetylase PdaC" evidence="2">
    <location>
        <begin position="57"/>
        <end position="153"/>
    </location>
</feature>
<dbReference type="InterPro" id="IPR021729">
    <property type="entry name" value="DUF3298"/>
</dbReference>
<dbReference type="STRING" id="573061.Clocel_0318"/>
<dbReference type="EMBL" id="CP002160">
    <property type="protein sequence ID" value="ADL50098.1"/>
    <property type="molecule type" value="Genomic_DNA"/>
</dbReference>
<dbReference type="Pfam" id="PF13739">
    <property type="entry name" value="PdaC"/>
    <property type="match status" value="1"/>
</dbReference>
<evidence type="ECO:0000313" key="3">
    <source>
        <dbReference type="EMBL" id="ADL50098.1"/>
    </source>
</evidence>
<sequence length="268" mass="31238">MMKNSIKRIAMMLILLNLTNINTFIGIERSIMVFGKNNIGSIKSQGSCKYINLDKSNNSNEYYESKLTIPVLIGIKDKKLEKSINDYFKEKIRSLDRNLSMEAMKASNYSKSNKIPFNKYYLQTDVQVNLCNDYILSYNITYYQYSGGAHGITYVESVNLDLINSKKLNLKDIFKKGVDYKALINTRIKEDISKTPELYFKEENLGFKGIKNNQEFYLNDKGLVIYFSLYEIAPYVAGIPEFMFSYADYDLYFNLAKPIDRNYLYIYN</sequence>
<feature type="domain" description="DUF3298" evidence="1">
    <location>
        <begin position="171"/>
        <end position="246"/>
    </location>
</feature>
<evidence type="ECO:0000259" key="1">
    <source>
        <dbReference type="Pfam" id="PF11738"/>
    </source>
</evidence>
<dbReference type="eggNOG" id="COG5513">
    <property type="taxonomic scope" value="Bacteria"/>
</dbReference>
<evidence type="ECO:0000313" key="4">
    <source>
        <dbReference type="Proteomes" id="UP000002730"/>
    </source>
</evidence>
<dbReference type="Gene3D" id="3.90.640.20">
    <property type="entry name" value="Heat-shock cognate protein, ATPase"/>
    <property type="match status" value="1"/>
</dbReference>
<protein>
    <submittedName>
        <fullName evidence="3">Uncharacterized protein</fullName>
    </submittedName>
</protein>
<evidence type="ECO:0000259" key="2">
    <source>
        <dbReference type="Pfam" id="PF13739"/>
    </source>
</evidence>
<organism evidence="3 4">
    <name type="scientific">Clostridium cellulovorans (strain ATCC 35296 / DSM 3052 / OCM 3 / 743B)</name>
    <dbReference type="NCBI Taxonomy" id="573061"/>
    <lineage>
        <taxon>Bacteria</taxon>
        <taxon>Bacillati</taxon>
        <taxon>Bacillota</taxon>
        <taxon>Clostridia</taxon>
        <taxon>Eubacteriales</taxon>
        <taxon>Clostridiaceae</taxon>
        <taxon>Clostridium</taxon>
    </lineage>
</organism>
<dbReference type="RefSeq" id="WP_010075135.1">
    <property type="nucleotide sequence ID" value="NC_014393.1"/>
</dbReference>
<dbReference type="AlphaFoldDB" id="D9SPP9"/>